<proteinExistence type="predicted"/>
<organism evidence="1 2">
    <name type="scientific">Nocardia uniformis</name>
    <dbReference type="NCBI Taxonomy" id="53432"/>
    <lineage>
        <taxon>Bacteria</taxon>
        <taxon>Bacillati</taxon>
        <taxon>Actinomycetota</taxon>
        <taxon>Actinomycetes</taxon>
        <taxon>Mycobacteriales</taxon>
        <taxon>Nocardiaceae</taxon>
        <taxon>Nocardia</taxon>
    </lineage>
</organism>
<name>A0A849BNT4_9NOCA</name>
<gene>
    <name evidence="1" type="ORF">HLB23_00480</name>
</gene>
<dbReference type="SUPFAM" id="SSF47336">
    <property type="entry name" value="ACP-like"/>
    <property type="match status" value="1"/>
</dbReference>
<protein>
    <submittedName>
        <fullName evidence="1">Acyl carrier protein</fullName>
    </submittedName>
</protein>
<evidence type="ECO:0000313" key="1">
    <source>
        <dbReference type="EMBL" id="NNH68372.1"/>
    </source>
</evidence>
<dbReference type="EMBL" id="JABELX010000001">
    <property type="protein sequence ID" value="NNH68372.1"/>
    <property type="molecule type" value="Genomic_DNA"/>
</dbReference>
<dbReference type="AlphaFoldDB" id="A0A849BNT4"/>
<sequence>MHADIAEFTRRRLAALTAADVTPGELDPDVDLVRSYGLTSLNKVVLLTSVCRRAGVDLTLLSDDDLAQMLTLREIIDTIARYVPEGGNA</sequence>
<reference evidence="1 2" key="1">
    <citation type="submission" date="2020-05" db="EMBL/GenBank/DDBJ databases">
        <title>MicrobeNet Type strains.</title>
        <authorList>
            <person name="Nicholson A.C."/>
        </authorList>
    </citation>
    <scope>NUCLEOTIDE SEQUENCE [LARGE SCALE GENOMIC DNA]</scope>
    <source>
        <strain evidence="1 2">JCM 3224</strain>
    </source>
</reference>
<evidence type="ECO:0000313" key="2">
    <source>
        <dbReference type="Proteomes" id="UP000586827"/>
    </source>
</evidence>
<dbReference type="Proteomes" id="UP000586827">
    <property type="component" value="Unassembled WGS sequence"/>
</dbReference>
<keyword evidence="2" id="KW-1185">Reference proteome</keyword>
<comment type="caution">
    <text evidence="1">The sequence shown here is derived from an EMBL/GenBank/DDBJ whole genome shotgun (WGS) entry which is preliminary data.</text>
</comment>
<accession>A0A849BNT4</accession>
<dbReference type="RefSeq" id="WP_067527325.1">
    <property type="nucleotide sequence ID" value="NZ_JABELX010000001.1"/>
</dbReference>
<dbReference type="Gene3D" id="1.10.1200.10">
    <property type="entry name" value="ACP-like"/>
    <property type="match status" value="1"/>
</dbReference>
<dbReference type="InterPro" id="IPR036736">
    <property type="entry name" value="ACP-like_sf"/>
</dbReference>